<dbReference type="InterPro" id="IPR052353">
    <property type="entry name" value="Benzoxazolinone_Detox_Enz"/>
</dbReference>
<keyword evidence="4" id="KW-0223">Dioxygenase</keyword>
<dbReference type="EC" id="1.14.12.7" evidence="4"/>
<dbReference type="GO" id="GO:0018620">
    <property type="term" value="F:phthalate 4,5-dioxygenase activity"/>
    <property type="evidence" value="ECO:0007669"/>
    <property type="project" value="UniProtKB-EC"/>
</dbReference>
<name>A0A1Y6KWD0_9GAMM</name>
<dbReference type="GO" id="GO:0051536">
    <property type="term" value="F:iron-sulfur cluster binding"/>
    <property type="evidence" value="ECO:0007669"/>
    <property type="project" value="InterPro"/>
</dbReference>
<proteinExistence type="predicted"/>
<dbReference type="SUPFAM" id="SSF54292">
    <property type="entry name" value="2Fe-2S ferredoxin-like"/>
    <property type="match status" value="1"/>
</dbReference>
<dbReference type="PRINTS" id="PR00409">
    <property type="entry name" value="PHDIOXRDTASE"/>
</dbReference>
<evidence type="ECO:0000313" key="5">
    <source>
        <dbReference type="Proteomes" id="UP000196485"/>
    </source>
</evidence>
<dbReference type="PANTHER" id="PTHR30212">
    <property type="entry name" value="PROTEIN YIIM"/>
    <property type="match status" value="1"/>
</dbReference>
<evidence type="ECO:0000259" key="2">
    <source>
        <dbReference type="PROSITE" id="PS51340"/>
    </source>
</evidence>
<dbReference type="Pfam" id="PF03473">
    <property type="entry name" value="MOSC"/>
    <property type="match status" value="1"/>
</dbReference>
<evidence type="ECO:0000259" key="3">
    <source>
        <dbReference type="PROSITE" id="PS51384"/>
    </source>
</evidence>
<dbReference type="GO" id="GO:0030151">
    <property type="term" value="F:molybdenum ion binding"/>
    <property type="evidence" value="ECO:0007669"/>
    <property type="project" value="InterPro"/>
</dbReference>
<dbReference type="Pfam" id="PF03475">
    <property type="entry name" value="YiiM_3-alpha"/>
    <property type="match status" value="1"/>
</dbReference>
<accession>A0A1Y6KWD0</accession>
<dbReference type="PROSITE" id="PS51384">
    <property type="entry name" value="FAD_FR"/>
    <property type="match status" value="1"/>
</dbReference>
<dbReference type="PANTHER" id="PTHR30212:SF2">
    <property type="entry name" value="PROTEIN YIIM"/>
    <property type="match status" value="1"/>
</dbReference>
<dbReference type="GO" id="GO:0030170">
    <property type="term" value="F:pyridoxal phosphate binding"/>
    <property type="evidence" value="ECO:0007669"/>
    <property type="project" value="InterPro"/>
</dbReference>
<dbReference type="Gene3D" id="2.40.33.20">
    <property type="entry name" value="PK beta-barrel domain-like"/>
    <property type="match status" value="1"/>
</dbReference>
<dbReference type="InterPro" id="IPR001041">
    <property type="entry name" value="2Fe-2S_ferredoxin-type"/>
</dbReference>
<keyword evidence="5" id="KW-1185">Reference proteome</keyword>
<dbReference type="CDD" id="cd00207">
    <property type="entry name" value="fer2"/>
    <property type="match status" value="1"/>
</dbReference>
<dbReference type="InterPro" id="IPR005163">
    <property type="entry name" value="Tri_helical_YiiM-like"/>
</dbReference>
<dbReference type="Gene3D" id="3.40.50.80">
    <property type="entry name" value="Nucleotide-binding domain of ferredoxin-NADP reductase (FNR) module"/>
    <property type="match status" value="1"/>
</dbReference>
<dbReference type="InterPro" id="IPR011037">
    <property type="entry name" value="Pyrv_Knase-like_insert_dom_sf"/>
</dbReference>
<evidence type="ECO:0000313" key="4">
    <source>
        <dbReference type="EMBL" id="SMY16480.1"/>
    </source>
</evidence>
<dbReference type="InterPro" id="IPR017938">
    <property type="entry name" value="Riboflavin_synthase-like_b-brl"/>
</dbReference>
<dbReference type="Proteomes" id="UP000196485">
    <property type="component" value="Unassembled WGS sequence"/>
</dbReference>
<dbReference type="EMBL" id="FYAH01000002">
    <property type="protein sequence ID" value="SMY16480.1"/>
    <property type="molecule type" value="Genomic_DNA"/>
</dbReference>
<dbReference type="InterPro" id="IPR039261">
    <property type="entry name" value="FNR_nucleotide-bd"/>
</dbReference>
<dbReference type="Pfam" id="PF00111">
    <property type="entry name" value="Fer2"/>
    <property type="match status" value="1"/>
</dbReference>
<dbReference type="Gene3D" id="3.10.20.30">
    <property type="match status" value="1"/>
</dbReference>
<dbReference type="InterPro" id="IPR036010">
    <property type="entry name" value="2Fe-2S_ferredoxin-like_sf"/>
</dbReference>
<keyword evidence="4" id="KW-0560">Oxidoreductase</keyword>
<dbReference type="Gene3D" id="2.40.30.10">
    <property type="entry name" value="Translation factors"/>
    <property type="match status" value="1"/>
</dbReference>
<dbReference type="InterPro" id="IPR012675">
    <property type="entry name" value="Beta-grasp_dom_sf"/>
</dbReference>
<feature type="domain" description="MOSC" evidence="2">
    <location>
        <begin position="28"/>
        <end position="164"/>
    </location>
</feature>
<dbReference type="SUPFAM" id="SSF63380">
    <property type="entry name" value="Riboflavin synthase domain-like"/>
    <property type="match status" value="1"/>
</dbReference>
<organism evidence="4 5">
    <name type="scientific">Photobacterium aquimaris</name>
    <dbReference type="NCBI Taxonomy" id="512643"/>
    <lineage>
        <taxon>Bacteria</taxon>
        <taxon>Pseudomonadati</taxon>
        <taxon>Pseudomonadota</taxon>
        <taxon>Gammaproteobacteria</taxon>
        <taxon>Vibrionales</taxon>
        <taxon>Vibrionaceae</taxon>
        <taxon>Photobacterium</taxon>
    </lineage>
</organism>
<evidence type="ECO:0000259" key="1">
    <source>
        <dbReference type="PROSITE" id="PS51085"/>
    </source>
</evidence>
<reference evidence="5" key="1">
    <citation type="submission" date="2017-06" db="EMBL/GenBank/DDBJ databases">
        <authorList>
            <person name="Rodrigo-Torres L."/>
            <person name="Arahal R. D."/>
            <person name="Lucena T."/>
        </authorList>
    </citation>
    <scope>NUCLEOTIDE SEQUENCE [LARGE SCALE GENOMIC DNA]</scope>
    <source>
        <strain evidence="5">type strain: CECT 9192</strain>
    </source>
</reference>
<dbReference type="PROSITE" id="PS51085">
    <property type="entry name" value="2FE2S_FER_2"/>
    <property type="match status" value="1"/>
</dbReference>
<dbReference type="CDD" id="cd06185">
    <property type="entry name" value="PDR_like"/>
    <property type="match status" value="1"/>
</dbReference>
<sequence length="532" mass="59678">MLPHSTIEQLRYGRVSSQAYFFRTAIEKTPANTVSITLLGLEGDEQAESFHGGIDRAVLQFDYDYYAELQHTFPESASLFVSGGYGENLVVAGMNEHNICIGDKIAVGTVVLEVAQPRQPCFKLNHRFNEPTISRYSQNNNKTGWFYRVLQEGQINVNDQIRVIERPYPQWTIAKVQHYLYVETDNLAATTELAALPELGAEVKGVFQHRLETNEVEDWHSRLESLIKLEMRVVKIVEESATIKRFYLSRTDLGALPPFSAGAHITLKLPNGLKRSYSLCDSAVEGVYQIAVQQARDSQGGSQYMHQQLKVGDVLSVYEPANFFEMARDKHHLFVAAGIGITPFLPMIDEAIAHQEQFELHYCVDNIDDYPFKHELSAYAANIHLYTSAQRLDLTQLLNTHQRGSHVYSCGSPAFVQLVRDNASHWHDNNVHFENFSPAEHADDSAFTAIVSQAGSEVEFSVSAKQSLLDAIRAHGLRLDSACETGTCGRCKVKYSGDVDHRDTVLSARERQTYMTPCVSRAKSGVLKLELA</sequence>
<dbReference type="InterPro" id="IPR017927">
    <property type="entry name" value="FAD-bd_FR_type"/>
</dbReference>
<dbReference type="RefSeq" id="WP_087820529.1">
    <property type="nucleotide sequence ID" value="NZ_FYAH01000002.1"/>
</dbReference>
<dbReference type="SUPFAM" id="SSF50800">
    <property type="entry name" value="PK beta-barrel domain-like"/>
    <property type="match status" value="1"/>
</dbReference>
<feature type="domain" description="2Fe-2S ferredoxin-type" evidence="1">
    <location>
        <begin position="445"/>
        <end position="532"/>
    </location>
</feature>
<dbReference type="PROSITE" id="PS51340">
    <property type="entry name" value="MOSC"/>
    <property type="match status" value="1"/>
</dbReference>
<dbReference type="InterPro" id="IPR005302">
    <property type="entry name" value="MoCF_Sase_C"/>
</dbReference>
<gene>
    <name evidence="4" type="primary">pht2</name>
    <name evidence="4" type="ORF">PAQU9191_01711</name>
</gene>
<feature type="domain" description="FAD-binding FR-type" evidence="3">
    <location>
        <begin position="226"/>
        <end position="327"/>
    </location>
</feature>
<protein>
    <submittedName>
        <fullName evidence="4">Phthalate 4,5-dioxygenase oxygenase reductase subunit</fullName>
        <ecNumber evidence="4">1.14.12.7</ecNumber>
    </submittedName>
</protein>
<dbReference type="AlphaFoldDB" id="A0A1Y6KWD0"/>
<dbReference type="SUPFAM" id="SSF52343">
    <property type="entry name" value="Ferredoxin reductase-like, C-terminal NADP-linked domain"/>
    <property type="match status" value="1"/>
</dbReference>